<dbReference type="InterPro" id="IPR036866">
    <property type="entry name" value="RibonucZ/Hydroxyglut_hydro"/>
</dbReference>
<dbReference type="Proteomes" id="UP000566813">
    <property type="component" value="Unassembled WGS sequence"/>
</dbReference>
<proteinExistence type="predicted"/>
<sequence>MTHRLNALLLALAVLVGLPYYWLVLANPARDVPRYPLTIQALRNLSDEMHGARPTGLTVYYTAWRRLPGNLYAAGSGMKRRQFGVLAWRLDVPGRGPILIDSGTTPTLAQAMDGEAFSADIQAALDRELVGASLILATNERPQHLGGLAALARRPASAMALSRARLNPAQVPGAPSSAGAGWPPTLVLRPAIAGKAPQAVAPGVVVIPTGTPTPGSQMIFVRLASGREYLLPGDVAPYATSYRELRLRSNLLDYGADRAMRTAQMRWLVTLRALRRSAPGLIILPAHDIDWINDPESHIGPIAKGEAAAGTS</sequence>
<accession>A0A7X1FNL2</accession>
<name>A0A7X1FNL2_9SPHN</name>
<evidence type="ECO:0008006" key="3">
    <source>
        <dbReference type="Google" id="ProtNLM"/>
    </source>
</evidence>
<gene>
    <name evidence="1" type="ORF">H7F51_01065</name>
</gene>
<comment type="caution">
    <text evidence="1">The sequence shown here is derived from an EMBL/GenBank/DDBJ whole genome shotgun (WGS) entry which is preliminary data.</text>
</comment>
<dbReference type="AlphaFoldDB" id="A0A7X1FNL2"/>
<dbReference type="Gene3D" id="3.60.15.10">
    <property type="entry name" value="Ribonuclease Z/Hydroxyacylglutathione hydrolase-like"/>
    <property type="match status" value="1"/>
</dbReference>
<dbReference type="SUPFAM" id="SSF56281">
    <property type="entry name" value="Metallo-hydrolase/oxidoreductase"/>
    <property type="match status" value="1"/>
</dbReference>
<protein>
    <recommendedName>
        <fullName evidence="3">Metallo-beta-lactamase domain-containing protein</fullName>
    </recommendedName>
</protein>
<reference evidence="1 2" key="1">
    <citation type="submission" date="2020-08" db="EMBL/GenBank/DDBJ databases">
        <title>The genome sequence of type strain Novosphingobium flavum NBRC 111647.</title>
        <authorList>
            <person name="Liu Y."/>
        </authorList>
    </citation>
    <scope>NUCLEOTIDE SEQUENCE [LARGE SCALE GENOMIC DNA]</scope>
    <source>
        <strain evidence="1 2">NBRC 111647</strain>
    </source>
</reference>
<dbReference type="RefSeq" id="WP_185662349.1">
    <property type="nucleotide sequence ID" value="NZ_JACLAW010000001.1"/>
</dbReference>
<dbReference type="EMBL" id="JACLAW010000001">
    <property type="protein sequence ID" value="MBC2664101.1"/>
    <property type="molecule type" value="Genomic_DNA"/>
</dbReference>
<keyword evidence="2" id="KW-1185">Reference proteome</keyword>
<organism evidence="1 2">
    <name type="scientific">Novosphingobium flavum</name>
    <dbReference type="NCBI Taxonomy" id="1778672"/>
    <lineage>
        <taxon>Bacteria</taxon>
        <taxon>Pseudomonadati</taxon>
        <taxon>Pseudomonadota</taxon>
        <taxon>Alphaproteobacteria</taxon>
        <taxon>Sphingomonadales</taxon>
        <taxon>Sphingomonadaceae</taxon>
        <taxon>Novosphingobium</taxon>
    </lineage>
</organism>
<evidence type="ECO:0000313" key="1">
    <source>
        <dbReference type="EMBL" id="MBC2664101.1"/>
    </source>
</evidence>
<evidence type="ECO:0000313" key="2">
    <source>
        <dbReference type="Proteomes" id="UP000566813"/>
    </source>
</evidence>